<dbReference type="EMBL" id="JABEBT010000145">
    <property type="protein sequence ID" value="KAF7629232.1"/>
    <property type="molecule type" value="Genomic_DNA"/>
</dbReference>
<dbReference type="OrthoDB" id="88at2759"/>
<comment type="caution">
    <text evidence="1">The sequence shown here is derived from an EMBL/GenBank/DDBJ whole genome shotgun (WGS) entry which is preliminary data.</text>
</comment>
<organism evidence="1 2">
    <name type="scientific">Meloidogyne graminicola</name>
    <dbReference type="NCBI Taxonomy" id="189291"/>
    <lineage>
        <taxon>Eukaryota</taxon>
        <taxon>Metazoa</taxon>
        <taxon>Ecdysozoa</taxon>
        <taxon>Nematoda</taxon>
        <taxon>Chromadorea</taxon>
        <taxon>Rhabditida</taxon>
        <taxon>Tylenchina</taxon>
        <taxon>Tylenchomorpha</taxon>
        <taxon>Tylenchoidea</taxon>
        <taxon>Meloidogynidae</taxon>
        <taxon>Meloidogyninae</taxon>
        <taxon>Meloidogyne</taxon>
    </lineage>
</organism>
<dbReference type="AlphaFoldDB" id="A0A8S9ZDI5"/>
<proteinExistence type="predicted"/>
<evidence type="ECO:0000313" key="1">
    <source>
        <dbReference type="EMBL" id="KAF7629232.1"/>
    </source>
</evidence>
<protein>
    <submittedName>
        <fullName evidence="1">Uncharacterized protein</fullName>
    </submittedName>
</protein>
<evidence type="ECO:0000313" key="2">
    <source>
        <dbReference type="Proteomes" id="UP000605970"/>
    </source>
</evidence>
<reference evidence="1" key="1">
    <citation type="journal article" date="2020" name="Ecol. Evol.">
        <title>Genome structure and content of the rice root-knot nematode (Meloidogyne graminicola).</title>
        <authorList>
            <person name="Phan N.T."/>
            <person name="Danchin E.G.J."/>
            <person name="Klopp C."/>
            <person name="Perfus-Barbeoch L."/>
            <person name="Kozlowski D.K."/>
            <person name="Koutsovoulos G.D."/>
            <person name="Lopez-Roques C."/>
            <person name="Bouchez O."/>
            <person name="Zahm M."/>
            <person name="Besnard G."/>
            <person name="Bellafiore S."/>
        </authorList>
    </citation>
    <scope>NUCLEOTIDE SEQUENCE</scope>
    <source>
        <strain evidence="1">VN-18</strain>
    </source>
</reference>
<name>A0A8S9ZDI5_9BILA</name>
<accession>A0A8S9ZDI5</accession>
<gene>
    <name evidence="1" type="ORF">Mgra_00009254</name>
</gene>
<dbReference type="Proteomes" id="UP000605970">
    <property type="component" value="Unassembled WGS sequence"/>
</dbReference>
<sequence length="64" mass="7291">MHILNYCSKFKSKIITNSLKRIVSAAPSEFSRYVENSEAINHNCKDFEQNLAMLKASTSLELIL</sequence>
<keyword evidence="2" id="KW-1185">Reference proteome</keyword>